<comment type="caution">
    <text evidence="3">The sequence shown here is derived from an EMBL/GenBank/DDBJ whole genome shotgun (WGS) entry which is preliminary data.</text>
</comment>
<feature type="compositionally biased region" description="Basic residues" evidence="1">
    <location>
        <begin position="148"/>
        <end position="172"/>
    </location>
</feature>
<feature type="compositionally biased region" description="Basic residues" evidence="1">
    <location>
        <begin position="97"/>
        <end position="130"/>
    </location>
</feature>
<organism evidence="3 4">
    <name type="scientific">Polyplax serrata</name>
    <name type="common">Common mouse louse</name>
    <dbReference type="NCBI Taxonomy" id="468196"/>
    <lineage>
        <taxon>Eukaryota</taxon>
        <taxon>Metazoa</taxon>
        <taxon>Ecdysozoa</taxon>
        <taxon>Arthropoda</taxon>
        <taxon>Hexapoda</taxon>
        <taxon>Insecta</taxon>
        <taxon>Pterygota</taxon>
        <taxon>Neoptera</taxon>
        <taxon>Paraneoptera</taxon>
        <taxon>Psocodea</taxon>
        <taxon>Troctomorpha</taxon>
        <taxon>Phthiraptera</taxon>
        <taxon>Anoplura</taxon>
        <taxon>Polyplacidae</taxon>
        <taxon>Polyplax</taxon>
    </lineage>
</organism>
<evidence type="ECO:0000313" key="3">
    <source>
        <dbReference type="EMBL" id="KAK6624617.1"/>
    </source>
</evidence>
<dbReference type="EMBL" id="JAWJWF010000046">
    <property type="protein sequence ID" value="KAK6624617.1"/>
    <property type="molecule type" value="Genomic_DNA"/>
</dbReference>
<feature type="chain" id="PRO_5046110989" evidence="2">
    <location>
        <begin position="18"/>
        <end position="172"/>
    </location>
</feature>
<keyword evidence="4" id="KW-1185">Reference proteome</keyword>
<feature type="signal peptide" evidence="2">
    <location>
        <begin position="1"/>
        <end position="17"/>
    </location>
</feature>
<name>A0ABR1AQU0_POLSC</name>
<feature type="region of interest" description="Disordered" evidence="1">
    <location>
        <begin position="24"/>
        <end position="172"/>
    </location>
</feature>
<accession>A0ABR1AQU0</accession>
<dbReference type="Proteomes" id="UP001359485">
    <property type="component" value="Unassembled WGS sequence"/>
</dbReference>
<evidence type="ECO:0000313" key="4">
    <source>
        <dbReference type="Proteomes" id="UP001359485"/>
    </source>
</evidence>
<proteinExistence type="predicted"/>
<keyword evidence="2" id="KW-0732">Signal</keyword>
<protein>
    <submittedName>
        <fullName evidence="3">Uncharacterized protein</fullName>
    </submittedName>
</protein>
<evidence type="ECO:0000256" key="2">
    <source>
        <dbReference type="SAM" id="SignalP"/>
    </source>
</evidence>
<reference evidence="3 4" key="1">
    <citation type="submission" date="2023-09" db="EMBL/GenBank/DDBJ databases">
        <title>Genomes of two closely related lineages of the louse Polyplax serrata with different host specificities.</title>
        <authorList>
            <person name="Martinu J."/>
            <person name="Tarabai H."/>
            <person name="Stefka J."/>
            <person name="Hypsa V."/>
        </authorList>
    </citation>
    <scope>NUCLEOTIDE SEQUENCE [LARGE SCALE GENOMIC DNA]</scope>
    <source>
        <strain evidence="3">98ZLc_SE</strain>
    </source>
</reference>
<evidence type="ECO:0000256" key="1">
    <source>
        <dbReference type="SAM" id="MobiDB-lite"/>
    </source>
</evidence>
<gene>
    <name evidence="3" type="ORF">RUM44_011476</name>
</gene>
<sequence>MRISILFLICLVVENTAFFLKKSRRSGRNEHEEIENPIYEPYGGGSRRSRRSADDIYSLAGRPRGGSLGRNRRSLRGDDNGSDHTYMTIEEGDTGKGRSKRSLFGKSKSKKGRHKGSKKGKGLFGRKKKAPPSEEHIYESVGSPYHGGSKRSSSRKSKNGRPSSRGRKKRFF</sequence>